<feature type="domain" description="Polysaccharide pyruvyl transferase" evidence="1">
    <location>
        <begin position="163"/>
        <end position="216"/>
    </location>
</feature>
<gene>
    <name evidence="2" type="ORF">ACX27_08735</name>
</gene>
<evidence type="ECO:0000313" key="3">
    <source>
        <dbReference type="Proteomes" id="UP000062645"/>
    </source>
</evidence>
<accession>A0A0M4SW80</accession>
<protein>
    <recommendedName>
        <fullName evidence="1">Polysaccharide pyruvyl transferase domain-containing protein</fullName>
    </recommendedName>
</protein>
<name>A0A0M4SW80_9NOSO</name>
<dbReference type="Proteomes" id="UP000062645">
    <property type="component" value="Chromosome"/>
</dbReference>
<evidence type="ECO:0000313" key="2">
    <source>
        <dbReference type="EMBL" id="ALF52921.1"/>
    </source>
</evidence>
<dbReference type="AlphaFoldDB" id="A0A0M4SW80"/>
<dbReference type="Pfam" id="PF04230">
    <property type="entry name" value="PS_pyruv_trans"/>
    <property type="match status" value="1"/>
</dbReference>
<dbReference type="STRING" id="224013.ACX27_08735"/>
<dbReference type="PATRIC" id="fig|224013.5.peg.2118"/>
<organism evidence="2 3">
    <name type="scientific">Nostoc piscinale CENA21</name>
    <dbReference type="NCBI Taxonomy" id="224013"/>
    <lineage>
        <taxon>Bacteria</taxon>
        <taxon>Bacillati</taxon>
        <taxon>Cyanobacteriota</taxon>
        <taxon>Cyanophyceae</taxon>
        <taxon>Nostocales</taxon>
        <taxon>Nostocaceae</taxon>
        <taxon>Nostoc</taxon>
    </lineage>
</organism>
<proteinExistence type="predicted"/>
<dbReference type="KEGG" id="npz:ACX27_08735"/>
<keyword evidence="3" id="KW-1185">Reference proteome</keyword>
<dbReference type="OrthoDB" id="508578at2"/>
<evidence type="ECO:0000259" key="1">
    <source>
        <dbReference type="Pfam" id="PF04230"/>
    </source>
</evidence>
<sequence>MKALVTGCFSLEGGGATAGDLLAAELVCDWLDSVGFPYDIAVIPPFRGGIDFRLADPKNYSHAIFVCGPFGRERRGDDFLNRFSNCQTIGIDLTMLEPLEKWNPFDILIERDSSVCARPDITFLSRRELVPVVGVCLVEPYGAAFEEVAYAAIQRLVASRQISVVEIDTRLDTNSQGFRSPAEIESILARMDMVITTRLHGTVLSLKNGVPTLSIDPGGDSLKIKRQAETIGWPVVFTADKITDEALQQAFDYCLTEEAQLKARECSERAKKMVEEIRNEFIKVLTCSNELACQDTTWTSTKKKL</sequence>
<dbReference type="InterPro" id="IPR007345">
    <property type="entry name" value="Polysacch_pyruvyl_Trfase"/>
</dbReference>
<dbReference type="RefSeq" id="WP_062291028.1">
    <property type="nucleotide sequence ID" value="NZ_CP012036.1"/>
</dbReference>
<dbReference type="EMBL" id="CP012036">
    <property type="protein sequence ID" value="ALF52921.1"/>
    <property type="molecule type" value="Genomic_DNA"/>
</dbReference>
<reference evidence="3" key="1">
    <citation type="submission" date="2015-07" db="EMBL/GenBank/DDBJ databases">
        <title>Genome Of Nitrogen-Fixing Cyanobacterium Nostoc piscinale CENA21 From Solimoes/Amazon River Floodplain Sediments And Comparative Genomics To Uncover Biosynthetic Natural Products Potential.</title>
        <authorList>
            <person name="Leao T.F."/>
            <person name="Leao P.N."/>
            <person name="Guimaraes P.I."/>
            <person name="de Melo A.G.C."/>
            <person name="Ramos R.T.J."/>
            <person name="Silva A."/>
            <person name="Fiore M.F."/>
            <person name="Schneider M.P.C."/>
        </authorList>
    </citation>
    <scope>NUCLEOTIDE SEQUENCE [LARGE SCALE GENOMIC DNA]</scope>
    <source>
        <strain evidence="3">CENA21</strain>
    </source>
</reference>
<reference evidence="2 3" key="2">
    <citation type="journal article" date="2016" name="Genome Announc.">
        <title>Draft Genome Sequence of the N2-Fixing Cyanobacterium Nostoc piscinale CENA21, Isolated from the Brazilian Amazon Floodplain.</title>
        <authorList>
            <person name="Leao T."/>
            <person name="Guimaraes P.I."/>
            <person name="de Melo A.G."/>
            <person name="Ramos R.T."/>
            <person name="Leao P.N."/>
            <person name="Silva A."/>
            <person name="Fiore M.F."/>
            <person name="Schneider M.P."/>
        </authorList>
    </citation>
    <scope>NUCLEOTIDE SEQUENCE [LARGE SCALE GENOMIC DNA]</scope>
    <source>
        <strain evidence="2 3">CENA21</strain>
    </source>
</reference>